<keyword evidence="5 8" id="KW-0812">Transmembrane</keyword>
<evidence type="ECO:0000256" key="1">
    <source>
        <dbReference type="ARBA" id="ARBA00004651"/>
    </source>
</evidence>
<dbReference type="InterPro" id="IPR038731">
    <property type="entry name" value="RgtA/B/C-like"/>
</dbReference>
<comment type="subcellular location">
    <subcellularLocation>
        <location evidence="1">Cell membrane</location>
        <topology evidence="1">Multi-pass membrane protein</topology>
    </subcellularLocation>
</comment>
<comment type="caution">
    <text evidence="10">The sequence shown here is derived from an EMBL/GenBank/DDBJ whole genome shotgun (WGS) entry which is preliminary data.</text>
</comment>
<dbReference type="PANTHER" id="PTHR33908">
    <property type="entry name" value="MANNOSYLTRANSFERASE YKCB-RELATED"/>
    <property type="match status" value="1"/>
</dbReference>
<dbReference type="RefSeq" id="WP_001015654.1">
    <property type="nucleotide sequence ID" value="NZ_LCYI01000029.1"/>
</dbReference>
<organism evidence="10 11">
    <name type="scientific">Bacillus cereus</name>
    <dbReference type="NCBI Taxonomy" id="1396"/>
    <lineage>
        <taxon>Bacteria</taxon>
        <taxon>Bacillati</taxon>
        <taxon>Bacillota</taxon>
        <taxon>Bacilli</taxon>
        <taxon>Bacillales</taxon>
        <taxon>Bacillaceae</taxon>
        <taxon>Bacillus</taxon>
        <taxon>Bacillus cereus group</taxon>
    </lineage>
</organism>
<evidence type="ECO:0000256" key="3">
    <source>
        <dbReference type="ARBA" id="ARBA00022676"/>
    </source>
</evidence>
<feature type="transmembrane region" description="Helical" evidence="8">
    <location>
        <begin position="215"/>
        <end position="248"/>
    </location>
</feature>
<dbReference type="GeneID" id="301197724"/>
<dbReference type="GO" id="GO:0005886">
    <property type="term" value="C:plasma membrane"/>
    <property type="evidence" value="ECO:0007669"/>
    <property type="project" value="UniProtKB-SubCell"/>
</dbReference>
<dbReference type="PATRIC" id="fig|1396.428.peg.4951"/>
<evidence type="ECO:0000256" key="7">
    <source>
        <dbReference type="ARBA" id="ARBA00023136"/>
    </source>
</evidence>
<evidence type="ECO:0000256" key="8">
    <source>
        <dbReference type="SAM" id="Phobius"/>
    </source>
</evidence>
<proteinExistence type="predicted"/>
<dbReference type="PANTHER" id="PTHR33908:SF3">
    <property type="entry name" value="UNDECAPRENYL PHOSPHATE-ALPHA-4-AMINO-4-DEOXY-L-ARABINOSE ARABINOSYL TRANSFERASE"/>
    <property type="match status" value="1"/>
</dbReference>
<evidence type="ECO:0000256" key="6">
    <source>
        <dbReference type="ARBA" id="ARBA00022989"/>
    </source>
</evidence>
<feature type="transmembrane region" description="Helical" evidence="8">
    <location>
        <begin position="44"/>
        <end position="66"/>
    </location>
</feature>
<sequence length="437" mass="50122">MNHIQTNFSSFFSKIMIGAMLAFFVYSCWSAFETSKQFFGDSTTSVSIVLVIFVILMLLVASILQYRFTDKQFLVFLISTAIIVRLSMVLFVDVPITGDMKAIFESAKQIAIGNNVENIAQLPFIIYESIIIRVFGDTVFALQLFNILFCTGTAFFIYRIAAIVFGEECGRIASVFYALYIPNIFMSSLLTPESLAIFLFYLACYILLYKGLDHPYMWVLSAILFACSNMIFPMGLFLPIFIAVYVLLIEIFQSAMKQKVLLKMIGILILFYSAHFGVSYGIQTMGMSQYTISNETYVQSVLIGKGKNEEKITKNQSVTEHIDQRLKEIEEERFKLLKPVINQFSGEGIHSILFKCEKLIYIAVTLFMSIALLHFLIKKQQNEGYMLFLLLISGYVLLRLFQVDMTYYNLIVPALFILQSFGVYMSYVYCQKIFFRK</sequence>
<name>A0A0G8EVU3_BACCE</name>
<feature type="transmembrane region" description="Helical" evidence="8">
    <location>
        <begin position="407"/>
        <end position="430"/>
    </location>
</feature>
<keyword evidence="7 8" id="KW-0472">Membrane</keyword>
<keyword evidence="2" id="KW-1003">Cell membrane</keyword>
<accession>A0A0G8EVU3</accession>
<feature type="transmembrane region" description="Helical" evidence="8">
    <location>
        <begin position="73"/>
        <end position="92"/>
    </location>
</feature>
<keyword evidence="6 8" id="KW-1133">Transmembrane helix</keyword>
<feature type="transmembrane region" description="Helical" evidence="8">
    <location>
        <begin position="384"/>
        <end position="401"/>
    </location>
</feature>
<dbReference type="GO" id="GO:0009103">
    <property type="term" value="P:lipopolysaccharide biosynthetic process"/>
    <property type="evidence" value="ECO:0007669"/>
    <property type="project" value="UniProtKB-ARBA"/>
</dbReference>
<feature type="transmembrane region" description="Helical" evidence="8">
    <location>
        <begin position="144"/>
        <end position="165"/>
    </location>
</feature>
<evidence type="ECO:0000256" key="5">
    <source>
        <dbReference type="ARBA" id="ARBA00022692"/>
    </source>
</evidence>
<protein>
    <recommendedName>
        <fullName evidence="9">Glycosyltransferase RgtA/B/C/D-like domain-containing protein</fullName>
    </recommendedName>
</protein>
<evidence type="ECO:0000259" key="9">
    <source>
        <dbReference type="Pfam" id="PF13231"/>
    </source>
</evidence>
<keyword evidence="3" id="KW-0328">Glycosyltransferase</keyword>
<feature type="transmembrane region" description="Helical" evidence="8">
    <location>
        <begin position="260"/>
        <end position="282"/>
    </location>
</feature>
<feature type="domain" description="Glycosyltransferase RgtA/B/C/D-like" evidence="9">
    <location>
        <begin position="129"/>
        <end position="271"/>
    </location>
</feature>
<evidence type="ECO:0000313" key="10">
    <source>
        <dbReference type="EMBL" id="KLA28393.1"/>
    </source>
</evidence>
<dbReference type="Proteomes" id="UP000035214">
    <property type="component" value="Unassembled WGS sequence"/>
</dbReference>
<dbReference type="Pfam" id="PF13231">
    <property type="entry name" value="PMT_2"/>
    <property type="match status" value="1"/>
</dbReference>
<keyword evidence="4" id="KW-0808">Transferase</keyword>
<feature type="transmembrane region" description="Helical" evidence="8">
    <location>
        <begin position="12"/>
        <end position="32"/>
    </location>
</feature>
<feature type="transmembrane region" description="Helical" evidence="8">
    <location>
        <begin position="177"/>
        <end position="209"/>
    </location>
</feature>
<dbReference type="GO" id="GO:0010041">
    <property type="term" value="P:response to iron(III) ion"/>
    <property type="evidence" value="ECO:0007669"/>
    <property type="project" value="TreeGrafter"/>
</dbReference>
<dbReference type="AlphaFoldDB" id="A0A0G8EVU3"/>
<dbReference type="InterPro" id="IPR050297">
    <property type="entry name" value="LipidA_mod_glycosyltrf_83"/>
</dbReference>
<feature type="transmembrane region" description="Helical" evidence="8">
    <location>
        <begin position="359"/>
        <end position="377"/>
    </location>
</feature>
<evidence type="ECO:0000256" key="4">
    <source>
        <dbReference type="ARBA" id="ARBA00022679"/>
    </source>
</evidence>
<evidence type="ECO:0000256" key="2">
    <source>
        <dbReference type="ARBA" id="ARBA00022475"/>
    </source>
</evidence>
<evidence type="ECO:0000313" key="11">
    <source>
        <dbReference type="Proteomes" id="UP000035214"/>
    </source>
</evidence>
<dbReference type="EMBL" id="LCYI01000029">
    <property type="protein sequence ID" value="KLA28393.1"/>
    <property type="molecule type" value="Genomic_DNA"/>
</dbReference>
<reference evidence="10 11" key="1">
    <citation type="submission" date="2015-04" db="EMBL/GenBank/DDBJ databases">
        <title>Draft Genome Sequences of Eight Spore-Forming Food Isolates of Bacillus cereus Genome sequencing.</title>
        <authorList>
            <person name="Krawcyk A.O."/>
            <person name="de Jong A."/>
            <person name="Eijlander R.T."/>
            <person name="Berendsen E.M."/>
            <person name="Holsappel S."/>
            <person name="Wells-Bennik M."/>
            <person name="Kuipers O.P."/>
        </authorList>
    </citation>
    <scope>NUCLEOTIDE SEQUENCE [LARGE SCALE GENOMIC DNA]</scope>
    <source>
        <strain evidence="10 11">B4077</strain>
    </source>
</reference>
<gene>
    <name evidence="10" type="ORF">B4077_5595</name>
</gene>
<dbReference type="GO" id="GO:0016763">
    <property type="term" value="F:pentosyltransferase activity"/>
    <property type="evidence" value="ECO:0007669"/>
    <property type="project" value="TreeGrafter"/>
</dbReference>